<name>A0A4Q9GM00_9MICO</name>
<dbReference type="Pfam" id="PF13302">
    <property type="entry name" value="Acetyltransf_3"/>
    <property type="match status" value="1"/>
</dbReference>
<feature type="domain" description="N-acetyltransferase" evidence="1">
    <location>
        <begin position="10"/>
        <end position="186"/>
    </location>
</feature>
<dbReference type="Gene3D" id="3.40.630.30">
    <property type="match status" value="1"/>
</dbReference>
<comment type="caution">
    <text evidence="2">The sequence shown here is derived from an EMBL/GenBank/DDBJ whole genome shotgun (WGS) entry which is preliminary data.</text>
</comment>
<accession>A0A4Q9GM00</accession>
<evidence type="ECO:0000313" key="2">
    <source>
        <dbReference type="EMBL" id="TBN55383.1"/>
    </source>
</evidence>
<proteinExistence type="predicted"/>
<dbReference type="GO" id="GO:0005737">
    <property type="term" value="C:cytoplasm"/>
    <property type="evidence" value="ECO:0007669"/>
    <property type="project" value="TreeGrafter"/>
</dbReference>
<evidence type="ECO:0000313" key="3">
    <source>
        <dbReference type="Proteomes" id="UP000294194"/>
    </source>
</evidence>
<gene>
    <name evidence="2" type="ORF">EYE40_14315</name>
</gene>
<evidence type="ECO:0000259" key="1">
    <source>
        <dbReference type="PROSITE" id="PS51186"/>
    </source>
</evidence>
<dbReference type="PANTHER" id="PTHR43441:SF10">
    <property type="entry name" value="ACETYLTRANSFERASE"/>
    <property type="match status" value="1"/>
</dbReference>
<dbReference type="InterPro" id="IPR051908">
    <property type="entry name" value="Ribosomal_N-acetyltransferase"/>
</dbReference>
<dbReference type="SUPFAM" id="SSF55729">
    <property type="entry name" value="Acyl-CoA N-acyltransferases (Nat)"/>
    <property type="match status" value="1"/>
</dbReference>
<organism evidence="2 3">
    <name type="scientific">Glaciihabitans arcticus</name>
    <dbReference type="NCBI Taxonomy" id="2668039"/>
    <lineage>
        <taxon>Bacteria</taxon>
        <taxon>Bacillati</taxon>
        <taxon>Actinomycetota</taxon>
        <taxon>Actinomycetes</taxon>
        <taxon>Micrococcales</taxon>
        <taxon>Microbacteriaceae</taxon>
        <taxon>Glaciihabitans</taxon>
    </lineage>
</organism>
<dbReference type="GO" id="GO:1990189">
    <property type="term" value="F:protein N-terminal-serine acetyltransferase activity"/>
    <property type="evidence" value="ECO:0007669"/>
    <property type="project" value="TreeGrafter"/>
</dbReference>
<dbReference type="RefSeq" id="WP_130982954.1">
    <property type="nucleotide sequence ID" value="NZ_SISG01000002.1"/>
</dbReference>
<reference evidence="3" key="1">
    <citation type="submission" date="2019-02" db="EMBL/GenBank/DDBJ databases">
        <title>Glaciihabitans arcticus sp. nov., a psychrotolerant bacterium isolated from polar soil.</title>
        <authorList>
            <person name="Dahal R.H."/>
        </authorList>
    </citation>
    <scope>NUCLEOTIDE SEQUENCE [LARGE SCALE GENOMIC DNA]</scope>
    <source>
        <strain evidence="3">RP-3-7</strain>
    </source>
</reference>
<keyword evidence="3" id="KW-1185">Reference proteome</keyword>
<dbReference type="AlphaFoldDB" id="A0A4Q9GM00"/>
<dbReference type="InterPro" id="IPR016181">
    <property type="entry name" value="Acyl_CoA_acyltransferase"/>
</dbReference>
<keyword evidence="2" id="KW-0808">Transferase</keyword>
<dbReference type="InterPro" id="IPR000182">
    <property type="entry name" value="GNAT_dom"/>
</dbReference>
<dbReference type="EMBL" id="SISG01000002">
    <property type="protein sequence ID" value="TBN55383.1"/>
    <property type="molecule type" value="Genomic_DNA"/>
</dbReference>
<protein>
    <submittedName>
        <fullName evidence="2">N-acetyltransferase</fullName>
    </submittedName>
</protein>
<sequence length="194" mass="21194">MKTVLRTDRLALGPVTIADTDRVFEYCQDAELQACVPVPAPYKRSDAEHFTGTYATDAATSTKFSLWAIRLTGGPAPQAGPRPLVGVIELRFEPLGSAEVGFWLGAEHRGKGMMTEALRTVADFAFDREGLALTRLHWQCVVGNTASAIVAQRNGFQFEGVTRGGLPHRDTRLDAWTATLLRDDAREPAPGWPL</sequence>
<dbReference type="PANTHER" id="PTHR43441">
    <property type="entry name" value="RIBOSOMAL-PROTEIN-SERINE ACETYLTRANSFERASE"/>
    <property type="match status" value="1"/>
</dbReference>
<dbReference type="PROSITE" id="PS51186">
    <property type="entry name" value="GNAT"/>
    <property type="match status" value="1"/>
</dbReference>
<dbReference type="GO" id="GO:0008999">
    <property type="term" value="F:protein-N-terminal-alanine acetyltransferase activity"/>
    <property type="evidence" value="ECO:0007669"/>
    <property type="project" value="TreeGrafter"/>
</dbReference>
<dbReference type="Proteomes" id="UP000294194">
    <property type="component" value="Unassembled WGS sequence"/>
</dbReference>